<feature type="transmembrane region" description="Helical" evidence="7">
    <location>
        <begin position="99"/>
        <end position="118"/>
    </location>
</feature>
<feature type="transmembrane region" description="Helical" evidence="7">
    <location>
        <begin position="138"/>
        <end position="158"/>
    </location>
</feature>
<dbReference type="Pfam" id="PF01478">
    <property type="entry name" value="Peptidase_A24"/>
    <property type="match status" value="1"/>
</dbReference>
<evidence type="ECO:0000256" key="2">
    <source>
        <dbReference type="ARBA" id="ARBA00005801"/>
    </source>
</evidence>
<feature type="transmembrane region" description="Helical" evidence="7">
    <location>
        <begin position="170"/>
        <end position="199"/>
    </location>
</feature>
<dbReference type="InterPro" id="IPR050882">
    <property type="entry name" value="Prepilin_peptidase/N-MTase"/>
</dbReference>
<dbReference type="PANTHER" id="PTHR30487">
    <property type="entry name" value="TYPE 4 PREPILIN-LIKE PROTEINS LEADER PEPTIDE-PROCESSING ENZYME"/>
    <property type="match status" value="1"/>
</dbReference>
<evidence type="ECO:0000259" key="9">
    <source>
        <dbReference type="Pfam" id="PF06750"/>
    </source>
</evidence>
<keyword evidence="4 7" id="KW-0812">Transmembrane</keyword>
<evidence type="ECO:0000259" key="8">
    <source>
        <dbReference type="Pfam" id="PF01478"/>
    </source>
</evidence>
<dbReference type="STRING" id="883081.HMPREF9698_00499"/>
<gene>
    <name evidence="10" type="ORF">HMPREF9698_00499</name>
</gene>
<feature type="transmembrane region" description="Helical" evidence="7">
    <location>
        <begin position="69"/>
        <end position="87"/>
    </location>
</feature>
<evidence type="ECO:0008006" key="12">
    <source>
        <dbReference type="Google" id="ProtNLM"/>
    </source>
</evidence>
<dbReference type="Pfam" id="PF06750">
    <property type="entry name" value="A24_N_bact"/>
    <property type="match status" value="1"/>
</dbReference>
<dbReference type="OrthoDB" id="9789291at2"/>
<dbReference type="AlphaFoldDB" id="K9E9X9"/>
<dbReference type="GO" id="GO:0004190">
    <property type="term" value="F:aspartic-type endopeptidase activity"/>
    <property type="evidence" value="ECO:0007669"/>
    <property type="project" value="InterPro"/>
</dbReference>
<keyword evidence="6 7" id="KW-0472">Membrane</keyword>
<name>K9E9X9_9LACT</name>
<sequence length="226" mass="25372">MTYFLVFTYASIFGSFYAVLATDQTLSGLVRRSKCDACGRKLKALDLIPILSYLGLRGRCGACRSKIPLVYFLAEMFMGLLACLAFYRQGWSRAFLFEFLVYSLLIILSLSDIFYLRVPNVLLLVFAPVLIYFSPLTWQGMGLGLVVSFFVLFLTFSFSKGMGMGDVKLFLVLGLVLGYQANLLIMGLASFLATGYFLISRKQKLPFVPFIFIATVLASFFLAVFY</sequence>
<evidence type="ECO:0000256" key="1">
    <source>
        <dbReference type="ARBA" id="ARBA00004651"/>
    </source>
</evidence>
<evidence type="ECO:0000256" key="5">
    <source>
        <dbReference type="ARBA" id="ARBA00022989"/>
    </source>
</evidence>
<evidence type="ECO:0000313" key="11">
    <source>
        <dbReference type="Proteomes" id="UP000009875"/>
    </source>
</evidence>
<evidence type="ECO:0000256" key="6">
    <source>
        <dbReference type="ARBA" id="ARBA00023136"/>
    </source>
</evidence>
<feature type="transmembrane region" description="Helical" evidence="7">
    <location>
        <begin position="205"/>
        <end position="225"/>
    </location>
</feature>
<dbReference type="EMBL" id="AGXA01000007">
    <property type="protein sequence ID" value="EKU94019.1"/>
    <property type="molecule type" value="Genomic_DNA"/>
</dbReference>
<evidence type="ECO:0000256" key="4">
    <source>
        <dbReference type="ARBA" id="ARBA00022692"/>
    </source>
</evidence>
<evidence type="ECO:0000313" key="10">
    <source>
        <dbReference type="EMBL" id="EKU94019.1"/>
    </source>
</evidence>
<keyword evidence="5 7" id="KW-1133">Transmembrane helix</keyword>
<proteinExistence type="inferred from homology"/>
<organism evidence="10 11">
    <name type="scientific">Alloiococcus otitis ATCC 51267</name>
    <dbReference type="NCBI Taxonomy" id="883081"/>
    <lineage>
        <taxon>Bacteria</taxon>
        <taxon>Bacillati</taxon>
        <taxon>Bacillota</taxon>
        <taxon>Bacilli</taxon>
        <taxon>Lactobacillales</taxon>
        <taxon>Carnobacteriaceae</taxon>
        <taxon>Alloiococcus</taxon>
    </lineage>
</organism>
<evidence type="ECO:0000256" key="3">
    <source>
        <dbReference type="ARBA" id="ARBA00022475"/>
    </source>
</evidence>
<comment type="subcellular location">
    <subcellularLocation>
        <location evidence="1">Cell membrane</location>
        <topology evidence="1">Multi-pass membrane protein</topology>
    </subcellularLocation>
</comment>
<dbReference type="eggNOG" id="COG1989">
    <property type="taxonomic scope" value="Bacteria"/>
</dbReference>
<dbReference type="InterPro" id="IPR010627">
    <property type="entry name" value="Prepilin_pept_A24_N"/>
</dbReference>
<reference evidence="10 11" key="1">
    <citation type="submission" date="2012-09" db="EMBL/GenBank/DDBJ databases">
        <title>The Genome Sequence of Alloiococcus otitis ATCC 51267.</title>
        <authorList>
            <consortium name="The Broad Institute Genome Sequencing Platform"/>
            <person name="Earl A."/>
            <person name="Ward D."/>
            <person name="Feldgarden M."/>
            <person name="Gevers D."/>
            <person name="Huys G."/>
            <person name="Walker B."/>
            <person name="Young S.K."/>
            <person name="Zeng Q."/>
            <person name="Gargeya S."/>
            <person name="Fitzgerald M."/>
            <person name="Haas B."/>
            <person name="Abouelleil A."/>
            <person name="Alvarado L."/>
            <person name="Arachchi H.M."/>
            <person name="Berlin A.M."/>
            <person name="Chapman S.B."/>
            <person name="Goldberg J."/>
            <person name="Griggs A."/>
            <person name="Gujja S."/>
            <person name="Hansen M."/>
            <person name="Howarth C."/>
            <person name="Imamovic A."/>
            <person name="Larimer J."/>
            <person name="McCowen C."/>
            <person name="Montmayeur A."/>
            <person name="Murphy C."/>
            <person name="Neiman D."/>
            <person name="Pearson M."/>
            <person name="Priest M."/>
            <person name="Roberts A."/>
            <person name="Saif S."/>
            <person name="Shea T."/>
            <person name="Sisk P."/>
            <person name="Sykes S."/>
            <person name="Wortman J."/>
            <person name="Nusbaum C."/>
            <person name="Birren B."/>
        </authorList>
    </citation>
    <scope>NUCLEOTIDE SEQUENCE [LARGE SCALE GENOMIC DNA]</scope>
    <source>
        <strain evidence="10 11">ATCC 51267</strain>
    </source>
</reference>
<dbReference type="GO" id="GO:0005886">
    <property type="term" value="C:plasma membrane"/>
    <property type="evidence" value="ECO:0007669"/>
    <property type="project" value="UniProtKB-SubCell"/>
</dbReference>
<dbReference type="PANTHER" id="PTHR30487:SF0">
    <property type="entry name" value="PREPILIN LEADER PEPTIDASE_N-METHYLTRANSFERASE-RELATED"/>
    <property type="match status" value="1"/>
</dbReference>
<keyword evidence="3" id="KW-1003">Cell membrane</keyword>
<comment type="caution">
    <text evidence="10">The sequence shown here is derived from an EMBL/GenBank/DDBJ whole genome shotgun (WGS) entry which is preliminary data.</text>
</comment>
<dbReference type="InterPro" id="IPR000045">
    <property type="entry name" value="Prepilin_IV_endopep_pep"/>
</dbReference>
<dbReference type="Gene3D" id="1.20.120.1220">
    <property type="match status" value="1"/>
</dbReference>
<dbReference type="RefSeq" id="WP_003777022.1">
    <property type="nucleotide sequence ID" value="NZ_JH992957.1"/>
</dbReference>
<dbReference type="HOGENOM" id="CLU_057101_0_1_9"/>
<keyword evidence="11" id="KW-1185">Reference proteome</keyword>
<dbReference type="GO" id="GO:0006465">
    <property type="term" value="P:signal peptide processing"/>
    <property type="evidence" value="ECO:0007669"/>
    <property type="project" value="TreeGrafter"/>
</dbReference>
<comment type="similarity">
    <text evidence="2">Belongs to the peptidase A24 family.</text>
</comment>
<evidence type="ECO:0000256" key="7">
    <source>
        <dbReference type="SAM" id="Phobius"/>
    </source>
</evidence>
<feature type="domain" description="Prepilin type IV endopeptidase peptidase" evidence="8">
    <location>
        <begin position="100"/>
        <end position="197"/>
    </location>
</feature>
<protein>
    <recommendedName>
        <fullName evidence="12">Peptidase A24A N-terminal domain-containing protein</fullName>
    </recommendedName>
</protein>
<accession>K9E9X9</accession>
<feature type="domain" description="Prepilin peptidase A24 N-terminal" evidence="9">
    <location>
        <begin position="10"/>
        <end position="88"/>
    </location>
</feature>
<dbReference type="Proteomes" id="UP000009875">
    <property type="component" value="Unassembled WGS sequence"/>
</dbReference>